<dbReference type="GO" id="GO:0003723">
    <property type="term" value="F:RNA binding"/>
    <property type="evidence" value="ECO:0007669"/>
    <property type="project" value="InterPro"/>
</dbReference>
<comment type="function">
    <text evidence="6">Specifically deaminates adenosine-37 to inosine in tRNA-Ala.</text>
</comment>
<evidence type="ECO:0000256" key="2">
    <source>
        <dbReference type="ARBA" id="ARBA00022723"/>
    </source>
</evidence>
<dbReference type="OrthoDB" id="416253at2759"/>
<dbReference type="PANTHER" id="PTHR46516:SF1">
    <property type="entry name" value="TRNA-SPECIFIC ADENOSINE DEAMINASE 1"/>
    <property type="match status" value="1"/>
</dbReference>
<dbReference type="EMBL" id="VYZN01000057">
    <property type="protein sequence ID" value="KAE9525901.1"/>
    <property type="molecule type" value="Genomic_DNA"/>
</dbReference>
<evidence type="ECO:0000256" key="10">
    <source>
        <dbReference type="ARBA" id="ARBA00041760"/>
    </source>
</evidence>
<evidence type="ECO:0000259" key="13">
    <source>
        <dbReference type="PROSITE" id="PS50141"/>
    </source>
</evidence>
<comment type="cofactor">
    <cofactor evidence="5">
        <name>1D-myo-inositol hexakisphosphate</name>
        <dbReference type="ChEBI" id="CHEBI:58130"/>
    </cofactor>
</comment>
<keyword evidence="15" id="KW-1185">Reference proteome</keyword>
<name>A0A6G0T6U0_APHGL</name>
<evidence type="ECO:0000256" key="7">
    <source>
        <dbReference type="ARBA" id="ARBA00038326"/>
    </source>
</evidence>
<feature type="domain" description="A to I editase" evidence="13">
    <location>
        <begin position="65"/>
        <end position="437"/>
    </location>
</feature>
<evidence type="ECO:0000313" key="15">
    <source>
        <dbReference type="Proteomes" id="UP000475862"/>
    </source>
</evidence>
<evidence type="ECO:0000256" key="12">
    <source>
        <dbReference type="SAM" id="MobiDB-lite"/>
    </source>
</evidence>
<keyword evidence="3" id="KW-0378">Hydrolase</keyword>
<keyword evidence="4" id="KW-0862">Zinc</keyword>
<dbReference type="SMART" id="SM00552">
    <property type="entry name" value="ADEAMc"/>
    <property type="match status" value="1"/>
</dbReference>
<evidence type="ECO:0000256" key="4">
    <source>
        <dbReference type="ARBA" id="ARBA00022833"/>
    </source>
</evidence>
<comment type="catalytic activity">
    <reaction evidence="11">
        <text>adenosine(37) in tRNA(Ala) + H2O + H(+) = inosine(37) in tRNA(Ala) + NH4(+)</text>
        <dbReference type="Rhea" id="RHEA:50968"/>
        <dbReference type="Rhea" id="RHEA-COMP:12855"/>
        <dbReference type="Rhea" id="RHEA-COMP:12856"/>
        <dbReference type="ChEBI" id="CHEBI:15377"/>
        <dbReference type="ChEBI" id="CHEBI:15378"/>
        <dbReference type="ChEBI" id="CHEBI:28938"/>
        <dbReference type="ChEBI" id="CHEBI:74411"/>
        <dbReference type="ChEBI" id="CHEBI:82852"/>
        <dbReference type="EC" id="3.5.4.34"/>
    </reaction>
</comment>
<dbReference type="GO" id="GO:0043829">
    <property type="term" value="F:tRNA-specific adenosine-37 deaminase activity"/>
    <property type="evidence" value="ECO:0007669"/>
    <property type="project" value="UniProtKB-EC"/>
</dbReference>
<sequence>MSVKPFTYYLLTSQYEDFADRVAGLCLEKFDQLPGKGKPMSGKEWTLLSGVVQVIDDLGPPKVVSLATGTKCIGAGKLCDKGTVINDSHAEVLARRALLRYFIQEIESAHKGRPSIFVHAEAALEDDDCSSENRLATGCPMKLRPGVSFHFFSSHTPCGDASIFPKDGGKRLAMDDNGIEPDAKRRKTNDDDNANDIHRTGAKCLSVETRQDPRLPGAAYHAVGAVRTKPGRGDRTLSVSCSDKLLRWCSSGIQGALLSLFVEPVYLSSLTIGGGCPYSESALRRAVIERANYSDDEDARSPSIPPLRLARSALEFEYAKHRVAIDCKPCPSSVVWWEDDFGDGVVGGTNVSGGRHEVLVNGRKQGATKKAVDGKATGSSALCKKSLIDACRHLLANDRDITYAQIKLQATSYRDRWTAVRRRLGFWTVKPEGLSDFTNVFLTRWSLVGLTDGNFSQFCLLLVLTSVNTNFKIININYVY</sequence>
<keyword evidence="2" id="KW-0479">Metal-binding</keyword>
<dbReference type="GO" id="GO:0008033">
    <property type="term" value="P:tRNA processing"/>
    <property type="evidence" value="ECO:0007669"/>
    <property type="project" value="UniProtKB-KW"/>
</dbReference>
<keyword evidence="1" id="KW-0819">tRNA processing</keyword>
<evidence type="ECO:0000256" key="6">
    <source>
        <dbReference type="ARBA" id="ARBA00037784"/>
    </source>
</evidence>
<proteinExistence type="inferred from homology"/>
<evidence type="ECO:0000256" key="3">
    <source>
        <dbReference type="ARBA" id="ARBA00022801"/>
    </source>
</evidence>
<evidence type="ECO:0000256" key="5">
    <source>
        <dbReference type="ARBA" id="ARBA00037026"/>
    </source>
</evidence>
<dbReference type="InterPro" id="IPR002466">
    <property type="entry name" value="A_deamin"/>
</dbReference>
<comment type="similarity">
    <text evidence="7">Belongs to the ADAT1 family.</text>
</comment>
<gene>
    <name evidence="14" type="ORF">AGLY_013950</name>
</gene>
<feature type="region of interest" description="Disordered" evidence="12">
    <location>
        <begin position="174"/>
        <end position="197"/>
    </location>
</feature>
<protein>
    <recommendedName>
        <fullName evidence="9">tRNA-specific adenosine deaminase 1</fullName>
        <ecNumber evidence="8">3.5.4.34</ecNumber>
    </recommendedName>
    <alternativeName>
        <fullName evidence="10">tRNA-specific adenosine-37 deaminase</fullName>
    </alternativeName>
</protein>
<evidence type="ECO:0000256" key="11">
    <source>
        <dbReference type="ARBA" id="ARBA00047635"/>
    </source>
</evidence>
<evidence type="ECO:0000313" key="14">
    <source>
        <dbReference type="EMBL" id="KAE9525901.1"/>
    </source>
</evidence>
<dbReference type="GO" id="GO:0046872">
    <property type="term" value="F:metal ion binding"/>
    <property type="evidence" value="ECO:0007669"/>
    <property type="project" value="UniProtKB-KW"/>
</dbReference>
<dbReference type="AlphaFoldDB" id="A0A6G0T6U0"/>
<reference evidence="14 15" key="1">
    <citation type="submission" date="2019-08" db="EMBL/GenBank/DDBJ databases">
        <title>The genome of the soybean aphid Biotype 1, its phylome, world population structure and adaptation to the North American continent.</title>
        <authorList>
            <person name="Giordano R."/>
            <person name="Donthu R.K."/>
            <person name="Hernandez A.G."/>
            <person name="Wright C.L."/>
            <person name="Zimin A.V."/>
        </authorList>
    </citation>
    <scope>NUCLEOTIDE SEQUENCE [LARGE SCALE GENOMIC DNA]</scope>
    <source>
        <tissue evidence="14">Whole aphids</tissue>
    </source>
</reference>
<comment type="caution">
    <text evidence="14">The sequence shown here is derived from an EMBL/GenBank/DDBJ whole genome shotgun (WGS) entry which is preliminary data.</text>
</comment>
<evidence type="ECO:0000256" key="8">
    <source>
        <dbReference type="ARBA" id="ARBA00038940"/>
    </source>
</evidence>
<dbReference type="PANTHER" id="PTHR46516">
    <property type="entry name" value="TRNA-SPECIFIC ADENOSINE DEAMINASE 1"/>
    <property type="match status" value="1"/>
</dbReference>
<evidence type="ECO:0000256" key="9">
    <source>
        <dbReference type="ARBA" id="ARBA00040502"/>
    </source>
</evidence>
<evidence type="ECO:0000256" key="1">
    <source>
        <dbReference type="ARBA" id="ARBA00022694"/>
    </source>
</evidence>
<accession>A0A6G0T6U0</accession>
<dbReference type="PROSITE" id="PS50141">
    <property type="entry name" value="A_DEAMIN_EDITASE"/>
    <property type="match status" value="1"/>
</dbReference>
<dbReference type="Pfam" id="PF02137">
    <property type="entry name" value="A_deamin"/>
    <property type="match status" value="1"/>
</dbReference>
<organism evidence="14 15">
    <name type="scientific">Aphis glycines</name>
    <name type="common">Soybean aphid</name>
    <dbReference type="NCBI Taxonomy" id="307491"/>
    <lineage>
        <taxon>Eukaryota</taxon>
        <taxon>Metazoa</taxon>
        <taxon>Ecdysozoa</taxon>
        <taxon>Arthropoda</taxon>
        <taxon>Hexapoda</taxon>
        <taxon>Insecta</taxon>
        <taxon>Pterygota</taxon>
        <taxon>Neoptera</taxon>
        <taxon>Paraneoptera</taxon>
        <taxon>Hemiptera</taxon>
        <taxon>Sternorrhyncha</taxon>
        <taxon>Aphidomorpha</taxon>
        <taxon>Aphidoidea</taxon>
        <taxon>Aphididae</taxon>
        <taxon>Aphidini</taxon>
        <taxon>Aphis</taxon>
        <taxon>Aphis</taxon>
    </lineage>
</organism>
<dbReference type="EC" id="3.5.4.34" evidence="8"/>
<dbReference type="Proteomes" id="UP000475862">
    <property type="component" value="Unassembled WGS sequence"/>
</dbReference>